<gene>
    <name evidence="2" type="ORF">C8E87_0811</name>
</gene>
<comment type="caution">
    <text evidence="2">The sequence shown here is derived from an EMBL/GenBank/DDBJ whole genome shotgun (WGS) entry which is preliminary data.</text>
</comment>
<evidence type="ECO:0000256" key="1">
    <source>
        <dbReference type="SAM" id="SignalP"/>
    </source>
</evidence>
<feature type="signal peptide" evidence="1">
    <location>
        <begin position="1"/>
        <end position="19"/>
    </location>
</feature>
<dbReference type="Gene3D" id="2.50.20.20">
    <property type="match status" value="1"/>
</dbReference>
<evidence type="ECO:0000313" key="2">
    <source>
        <dbReference type="EMBL" id="TDO37203.1"/>
    </source>
</evidence>
<protein>
    <recommendedName>
        <fullName evidence="4">Lipoprotein</fullName>
    </recommendedName>
</protein>
<keyword evidence="1" id="KW-0732">Signal</keyword>
<accession>A0A4R6JLH4</accession>
<organism evidence="2 3">
    <name type="scientific">Paractinoplanes brasiliensis</name>
    <dbReference type="NCBI Taxonomy" id="52695"/>
    <lineage>
        <taxon>Bacteria</taxon>
        <taxon>Bacillati</taxon>
        <taxon>Actinomycetota</taxon>
        <taxon>Actinomycetes</taxon>
        <taxon>Micromonosporales</taxon>
        <taxon>Micromonosporaceae</taxon>
        <taxon>Paractinoplanes</taxon>
    </lineage>
</organism>
<dbReference type="AlphaFoldDB" id="A0A4R6JLH4"/>
<proteinExistence type="predicted"/>
<feature type="chain" id="PRO_5038665762" description="Lipoprotein" evidence="1">
    <location>
        <begin position="20"/>
        <end position="302"/>
    </location>
</feature>
<keyword evidence="3" id="KW-1185">Reference proteome</keyword>
<reference evidence="2 3" key="1">
    <citation type="submission" date="2019-03" db="EMBL/GenBank/DDBJ databases">
        <title>Sequencing the genomes of 1000 actinobacteria strains.</title>
        <authorList>
            <person name="Klenk H.-P."/>
        </authorList>
    </citation>
    <scope>NUCLEOTIDE SEQUENCE [LARGE SCALE GENOMIC DNA]</scope>
    <source>
        <strain evidence="2 3">DSM 43805</strain>
    </source>
</reference>
<name>A0A4R6JLH4_9ACTN</name>
<dbReference type="RefSeq" id="WP_133871864.1">
    <property type="nucleotide sequence ID" value="NZ_BOMD01000109.1"/>
</dbReference>
<dbReference type="OrthoDB" id="3285527at2"/>
<evidence type="ECO:0008006" key="4">
    <source>
        <dbReference type="Google" id="ProtNLM"/>
    </source>
</evidence>
<sequence>MRVLLAGAAVVALAGGCAAQQLQALEPKLELRNAAQQLADAPRAGFTLKVTGNPDDLVAAAGEDADARTVKQLFNSSVTLAYDKGGPGADDDRSSLAATIDGLAGTEIRFVDGLIYAKAPVSELAAKFGASPAEIKELSGGGSDVDAFFAGKWVSIDPSSFPQDETTPSPDQEKAVAELTASATNLLEGAEVVRDSADDKHLIITTSTAKAYGEAKRFATAVEPSLAARFKEAPADKPIVLDLWIDNGKLTAAELNVLQFVEGATGRVAARLEVSEPQPIEAPAGATKVDLSGLAVPYLAGV</sequence>
<dbReference type="Proteomes" id="UP000294901">
    <property type="component" value="Unassembled WGS sequence"/>
</dbReference>
<dbReference type="PROSITE" id="PS51257">
    <property type="entry name" value="PROKAR_LIPOPROTEIN"/>
    <property type="match status" value="1"/>
</dbReference>
<dbReference type="EMBL" id="SNWR01000001">
    <property type="protein sequence ID" value="TDO37203.1"/>
    <property type="molecule type" value="Genomic_DNA"/>
</dbReference>
<evidence type="ECO:0000313" key="3">
    <source>
        <dbReference type="Proteomes" id="UP000294901"/>
    </source>
</evidence>